<keyword evidence="1" id="KW-0805">Transcription regulation</keyword>
<dbReference type="PRINTS" id="PR00035">
    <property type="entry name" value="HTHGNTR"/>
</dbReference>
<dbReference type="Proteomes" id="UP001266099">
    <property type="component" value="Unassembled WGS sequence"/>
</dbReference>
<reference evidence="5 6" key="1">
    <citation type="submission" date="2023-07" db="EMBL/GenBank/DDBJ databases">
        <title>Sequencing the genomes of 1000 actinobacteria strains.</title>
        <authorList>
            <person name="Klenk H.-P."/>
        </authorList>
    </citation>
    <scope>NUCLEOTIDE SEQUENCE [LARGE SCALE GENOMIC DNA]</scope>
    <source>
        <strain evidence="5 6">DSM 15539</strain>
    </source>
</reference>
<dbReference type="GO" id="GO:0003677">
    <property type="term" value="F:DNA binding"/>
    <property type="evidence" value="ECO:0007669"/>
    <property type="project" value="UniProtKB-KW"/>
</dbReference>
<accession>A0ABU1T2Y8</accession>
<dbReference type="PANTHER" id="PTHR43537:SF5">
    <property type="entry name" value="UXU OPERON TRANSCRIPTIONAL REGULATOR"/>
    <property type="match status" value="1"/>
</dbReference>
<dbReference type="InterPro" id="IPR000524">
    <property type="entry name" value="Tscrpt_reg_HTH_GntR"/>
</dbReference>
<keyword evidence="2 5" id="KW-0238">DNA-binding</keyword>
<dbReference type="InterPro" id="IPR036390">
    <property type="entry name" value="WH_DNA-bd_sf"/>
</dbReference>
<proteinExistence type="predicted"/>
<evidence type="ECO:0000259" key="4">
    <source>
        <dbReference type="PROSITE" id="PS50949"/>
    </source>
</evidence>
<dbReference type="Gene3D" id="1.10.10.10">
    <property type="entry name" value="Winged helix-like DNA-binding domain superfamily/Winged helix DNA-binding domain"/>
    <property type="match status" value="1"/>
</dbReference>
<dbReference type="SUPFAM" id="SSF46785">
    <property type="entry name" value="Winged helix' DNA-binding domain"/>
    <property type="match status" value="1"/>
</dbReference>
<dbReference type="EMBL" id="JAVDUJ010000001">
    <property type="protein sequence ID" value="MDR6939747.1"/>
    <property type="molecule type" value="Genomic_DNA"/>
</dbReference>
<dbReference type="InterPro" id="IPR011711">
    <property type="entry name" value="GntR_C"/>
</dbReference>
<gene>
    <name evidence="5" type="ORF">J2S36_001290</name>
</gene>
<dbReference type="InterPro" id="IPR036388">
    <property type="entry name" value="WH-like_DNA-bd_sf"/>
</dbReference>
<dbReference type="InterPro" id="IPR008920">
    <property type="entry name" value="TF_FadR/GntR_C"/>
</dbReference>
<keyword evidence="6" id="KW-1185">Reference proteome</keyword>
<dbReference type="PANTHER" id="PTHR43537">
    <property type="entry name" value="TRANSCRIPTIONAL REGULATOR, GNTR FAMILY"/>
    <property type="match status" value="1"/>
</dbReference>
<comment type="caution">
    <text evidence="5">The sequence shown here is derived from an EMBL/GenBank/DDBJ whole genome shotgun (WGS) entry which is preliminary data.</text>
</comment>
<dbReference type="Pfam" id="PF07729">
    <property type="entry name" value="FCD"/>
    <property type="match status" value="1"/>
</dbReference>
<keyword evidence="3" id="KW-0804">Transcription</keyword>
<evidence type="ECO:0000313" key="6">
    <source>
        <dbReference type="Proteomes" id="UP001266099"/>
    </source>
</evidence>
<dbReference type="SUPFAM" id="SSF48008">
    <property type="entry name" value="GntR ligand-binding domain-like"/>
    <property type="match status" value="1"/>
</dbReference>
<feature type="domain" description="HTH gntR-type" evidence="4">
    <location>
        <begin position="30"/>
        <end position="98"/>
    </location>
</feature>
<dbReference type="RefSeq" id="WP_309956665.1">
    <property type="nucleotide sequence ID" value="NZ_JAVDUJ010000001.1"/>
</dbReference>
<dbReference type="CDD" id="cd07377">
    <property type="entry name" value="WHTH_GntR"/>
    <property type="match status" value="1"/>
</dbReference>
<name>A0ABU1T2Y8_9ACTO</name>
<evidence type="ECO:0000313" key="5">
    <source>
        <dbReference type="EMBL" id="MDR6939747.1"/>
    </source>
</evidence>
<evidence type="ECO:0000256" key="1">
    <source>
        <dbReference type="ARBA" id="ARBA00023015"/>
    </source>
</evidence>
<dbReference type="PROSITE" id="PS50949">
    <property type="entry name" value="HTH_GNTR"/>
    <property type="match status" value="1"/>
</dbReference>
<dbReference type="SMART" id="SM00895">
    <property type="entry name" value="FCD"/>
    <property type="match status" value="1"/>
</dbReference>
<sequence length="259" mass="28863">MLSDKYLQEVFTEMSQGKIQTIDPVPPNYEHRSKSTMNAVKSYILENGLKSGDPLPTEAKLCETLGVSRSSVREALRKLEALDIVTTRQGCGSFVGEMSMQPMVETLIIRTALQHSTGDTSLSEVVAIRRALDLGIASEIVTAMKGTENPQIWAIVETMTAKAKAGETYFREDIEFHSEMLRCLGNNLIQQLMSAMWLIHQTTIPKMKSNIDRELKNTAGAHRKMLVAAEAGDLASYIEAIEQHYAPLEQLLKVNQQQH</sequence>
<dbReference type="SMART" id="SM00345">
    <property type="entry name" value="HTH_GNTR"/>
    <property type="match status" value="1"/>
</dbReference>
<organism evidence="5 6">
    <name type="scientific">Arcanobacterium hippocoleae</name>
    <dbReference type="NCBI Taxonomy" id="149017"/>
    <lineage>
        <taxon>Bacteria</taxon>
        <taxon>Bacillati</taxon>
        <taxon>Actinomycetota</taxon>
        <taxon>Actinomycetes</taxon>
        <taxon>Actinomycetales</taxon>
        <taxon>Actinomycetaceae</taxon>
        <taxon>Arcanobacterium</taxon>
    </lineage>
</organism>
<evidence type="ECO:0000256" key="2">
    <source>
        <dbReference type="ARBA" id="ARBA00023125"/>
    </source>
</evidence>
<dbReference type="Gene3D" id="1.20.120.530">
    <property type="entry name" value="GntR ligand-binding domain-like"/>
    <property type="match status" value="1"/>
</dbReference>
<dbReference type="Pfam" id="PF00392">
    <property type="entry name" value="GntR"/>
    <property type="match status" value="1"/>
</dbReference>
<evidence type="ECO:0000256" key="3">
    <source>
        <dbReference type="ARBA" id="ARBA00023163"/>
    </source>
</evidence>
<protein>
    <submittedName>
        <fullName evidence="5">DNA-binding FadR family transcriptional regulator</fullName>
    </submittedName>
</protein>